<feature type="region of interest" description="Disordered" evidence="4">
    <location>
        <begin position="460"/>
        <end position="482"/>
    </location>
</feature>
<feature type="region of interest" description="Disordered" evidence="4">
    <location>
        <begin position="66"/>
        <end position="161"/>
    </location>
</feature>
<dbReference type="InterPro" id="IPR003903">
    <property type="entry name" value="UIM_dom"/>
</dbReference>
<dbReference type="GO" id="GO:0006281">
    <property type="term" value="P:DNA repair"/>
    <property type="evidence" value="ECO:0007669"/>
    <property type="project" value="InterPro"/>
</dbReference>
<evidence type="ECO:0000313" key="5">
    <source>
        <dbReference type="EMBL" id="KAF3163224.1"/>
    </source>
</evidence>
<comment type="caution">
    <text evidence="5">The sequence shown here is derived from an EMBL/GenBank/DDBJ whole genome shotgun (WGS) entry which is preliminary data.</text>
</comment>
<dbReference type="Gene3D" id="3.30.870.10">
    <property type="entry name" value="Endonuclease Chain A"/>
    <property type="match status" value="2"/>
</dbReference>
<evidence type="ECO:0000313" key="6">
    <source>
        <dbReference type="Proteomes" id="UP000479691"/>
    </source>
</evidence>
<feature type="compositionally biased region" description="Polar residues" evidence="4">
    <location>
        <begin position="148"/>
        <end position="158"/>
    </location>
</feature>
<evidence type="ECO:0008006" key="7">
    <source>
        <dbReference type="Google" id="ProtNLM"/>
    </source>
</evidence>
<dbReference type="GO" id="GO:0003697">
    <property type="term" value="F:single-stranded DNA binding"/>
    <property type="evidence" value="ECO:0007669"/>
    <property type="project" value="TreeGrafter"/>
</dbReference>
<dbReference type="GO" id="GO:0005634">
    <property type="term" value="C:nucleus"/>
    <property type="evidence" value="ECO:0007669"/>
    <property type="project" value="InterPro"/>
</dbReference>
<dbReference type="PANTHER" id="PTHR12415:SF4">
    <property type="entry name" value="TYROSYL-DNA PHOSPHODIESTERASE DOMAIN-CONTAINING PROTEIN"/>
    <property type="match status" value="1"/>
</dbReference>
<protein>
    <recommendedName>
        <fullName evidence="7">PLD phosphodiesterase domain-containing protein</fullName>
    </recommendedName>
</protein>
<feature type="compositionally biased region" description="Basic and acidic residues" evidence="4">
    <location>
        <begin position="105"/>
        <end position="121"/>
    </location>
</feature>
<feature type="site" description="Interaction with DNA" evidence="3">
    <location>
        <position position="571"/>
    </location>
</feature>
<dbReference type="GO" id="GO:0017005">
    <property type="term" value="F:3'-tyrosyl-DNA phosphodiesterase activity"/>
    <property type="evidence" value="ECO:0007669"/>
    <property type="project" value="TreeGrafter"/>
</dbReference>
<dbReference type="Proteomes" id="UP000479691">
    <property type="component" value="Unassembled WGS sequence"/>
</dbReference>
<dbReference type="Pfam" id="PF06087">
    <property type="entry name" value="Tyr-DNA_phospho"/>
    <property type="match status" value="1"/>
</dbReference>
<evidence type="ECO:0000256" key="3">
    <source>
        <dbReference type="PIRSR" id="PIRSR610347-3"/>
    </source>
</evidence>
<sequence>MAEDYDADLAEAIRLSLTDQGSGDTNIAAATTTKSTRIKKEEIDPPIIILDDSDEDDKILVKKAIKREEEQEQRERSKGKSKSIKKENIKEERPKPSGLLGLDRGQMERERLARLKRKTPDDSYVPQAKHAKSLATQDLAIKKEEPTESSSAGPSKSTRGPFMTLRDLQERVTNYVPRATQYHDGTVKKTYIQGVARTHDDITIEEVLQKDTLQTAVLSAYQWDFLWILGKIKTGECDLVLVLHAKEDEVVDHYRRNLCNIPRTRLCFPDMSGNVNIMHSKLQLLFHLTHLRVVVPTANLTSYDWGEATGTGSNEGVMENSVFIIDFPELPKTSTQGSTNPSHTPFSRNLLHFCKAKGMPSDIIKKVDQVYDFTRSQRLGFVYSIGGSHHGDEALRNGVCGLACAVRDLGLKTRKRVEADYVTSSLGSLNKEFLLRIYRALHGDEGKKSVQNIPKKFIGRQVKAPEDESTDSETEEDESDDKVWRDVRSSMRIYFPSRRTVATSKGGIENGGTICFQRQWFNSSKFPQSLLHDCQSVRRGMLMHNKIIFVRFPRPRGNSIGWAYVGSHNLSESAWGKLVWDRSEKDFKMSNRNWECGVIVPVALPDGQEHTRGPRAEASTPDMSIFADVVPVPMSIPSAVLSTVDNPPWYFGELRGDS</sequence>
<feature type="active site" description="Nucleophile" evidence="1">
    <location>
        <position position="279"/>
    </location>
</feature>
<accession>A0A7C8K6Y1</accession>
<gene>
    <name evidence="5" type="ORF">TWF788_001670</name>
</gene>
<dbReference type="SUPFAM" id="SSF56024">
    <property type="entry name" value="Phospholipase D/nuclease"/>
    <property type="match status" value="2"/>
</dbReference>
<proteinExistence type="predicted"/>
<evidence type="ECO:0000256" key="2">
    <source>
        <dbReference type="PIRSR" id="PIRSR610347-2"/>
    </source>
</evidence>
<dbReference type="EMBL" id="JAABOE010000124">
    <property type="protein sequence ID" value="KAF3163224.1"/>
    <property type="molecule type" value="Genomic_DNA"/>
</dbReference>
<dbReference type="AlphaFoldDB" id="A0A7C8K6Y1"/>
<dbReference type="InterPro" id="IPR010347">
    <property type="entry name" value="Tdp1"/>
</dbReference>
<reference evidence="5 6" key="1">
    <citation type="submission" date="2019-06" db="EMBL/GenBank/DDBJ databases">
        <authorList>
            <person name="Palmer J.M."/>
        </authorList>
    </citation>
    <scope>NUCLEOTIDE SEQUENCE [LARGE SCALE GENOMIC DNA]</scope>
    <source>
        <strain evidence="5 6">TWF788</strain>
    </source>
</reference>
<evidence type="ECO:0000256" key="4">
    <source>
        <dbReference type="SAM" id="MobiDB-lite"/>
    </source>
</evidence>
<name>A0A7C8K6Y1_ORBOL</name>
<organism evidence="5 6">
    <name type="scientific">Orbilia oligospora</name>
    <name type="common">Nematode-trapping fungus</name>
    <name type="synonym">Arthrobotrys oligospora</name>
    <dbReference type="NCBI Taxonomy" id="2813651"/>
    <lineage>
        <taxon>Eukaryota</taxon>
        <taxon>Fungi</taxon>
        <taxon>Dikarya</taxon>
        <taxon>Ascomycota</taxon>
        <taxon>Pezizomycotina</taxon>
        <taxon>Orbiliomycetes</taxon>
        <taxon>Orbiliales</taxon>
        <taxon>Orbiliaceae</taxon>
        <taxon>Orbilia</taxon>
    </lineage>
</organism>
<feature type="compositionally biased region" description="Basic and acidic residues" evidence="4">
    <location>
        <begin position="66"/>
        <end position="95"/>
    </location>
</feature>
<dbReference type="PANTHER" id="PTHR12415">
    <property type="entry name" value="TYROSYL-DNA PHOSPHODIESTERASE 1"/>
    <property type="match status" value="1"/>
</dbReference>
<dbReference type="CDD" id="cd09122">
    <property type="entry name" value="PLDc_Tdp1_1"/>
    <property type="match status" value="1"/>
</dbReference>
<feature type="binding site" evidence="2">
    <location>
        <position position="281"/>
    </location>
    <ligand>
        <name>substrate</name>
    </ligand>
</feature>
<dbReference type="PROSITE" id="PS50330">
    <property type="entry name" value="UIM"/>
    <property type="match status" value="1"/>
</dbReference>
<feature type="compositionally biased region" description="Acidic residues" evidence="4">
    <location>
        <begin position="467"/>
        <end position="480"/>
    </location>
</feature>
<evidence type="ECO:0000256" key="1">
    <source>
        <dbReference type="PIRSR" id="PIRSR610347-1"/>
    </source>
</evidence>
<dbReference type="CDD" id="cd09123">
    <property type="entry name" value="PLDc_Tdp1_2"/>
    <property type="match status" value="1"/>
</dbReference>
<dbReference type="GO" id="GO:0003690">
    <property type="term" value="F:double-stranded DNA binding"/>
    <property type="evidence" value="ECO:0007669"/>
    <property type="project" value="TreeGrafter"/>
</dbReference>